<dbReference type="GeneID" id="26824020"/>
<keyword evidence="1" id="KW-0812">Transmembrane</keyword>
<feature type="transmembrane region" description="Helical" evidence="1">
    <location>
        <begin position="47"/>
        <end position="70"/>
    </location>
</feature>
<accession>A0A0U3AHI0</accession>
<dbReference type="KEGG" id="vg:26824020"/>
<protein>
    <submittedName>
        <fullName evidence="2">HNH DNAse</fullName>
    </submittedName>
</protein>
<sequence length="72" mass="8090">MLRTIIDNPSTIKKLKRHVKATGILVTCIFLLVLIVELARAEPETMAVLFCIFVLLCGLACMYAIIYSLFTE</sequence>
<proteinExistence type="predicted"/>
<organism evidence="2 3">
    <name type="scientific">Proteus phage PM 93</name>
    <dbReference type="NCBI Taxonomy" id="1560284"/>
    <lineage>
        <taxon>Viruses</taxon>
        <taxon>Duplodnaviria</taxon>
        <taxon>Heunggongvirae</taxon>
        <taxon>Uroviricota</taxon>
        <taxon>Caudoviricetes</taxon>
        <taxon>Autographivirales</taxon>
        <taxon>Autosignataviridae</taxon>
        <taxon>Molineuxvirinae</taxon>
        <taxon>Acadevirus</taxon>
        <taxon>Acadevirus PM93</taxon>
    </lineage>
</organism>
<name>A0A0U3AHI0_9CAUD</name>
<evidence type="ECO:0000256" key="1">
    <source>
        <dbReference type="SAM" id="Phobius"/>
    </source>
</evidence>
<dbReference type="Proteomes" id="UP000203327">
    <property type="component" value="Segment"/>
</dbReference>
<evidence type="ECO:0000313" key="2">
    <source>
        <dbReference type="EMBL" id="ALS88294.1"/>
    </source>
</evidence>
<keyword evidence="1" id="KW-0472">Membrane</keyword>
<evidence type="ECO:0000313" key="3">
    <source>
        <dbReference type="Proteomes" id="UP000203327"/>
    </source>
</evidence>
<gene>
    <name evidence="2" type="ORF">PM93_0010</name>
</gene>
<dbReference type="RefSeq" id="YP_009186851.1">
    <property type="nucleotide sequence ID" value="NC_027390.1"/>
</dbReference>
<dbReference type="EMBL" id="KM819696">
    <property type="protein sequence ID" value="ALS88294.1"/>
    <property type="molecule type" value="Genomic_DNA"/>
</dbReference>
<keyword evidence="3" id="KW-1185">Reference proteome</keyword>
<reference evidence="2 3" key="1">
    <citation type="submission" date="2014-10" db="EMBL/GenBank/DDBJ databases">
        <title>Proteus mirabilis bacteriophage PM 93.</title>
        <authorList>
            <person name="Shedko E.D."/>
            <person name="Morozova V.V."/>
            <person name="Tupikin A.E."/>
            <person name="Kabilov M.R."/>
            <person name="Kurilshikov A.M."/>
            <person name="Babkin I.V."/>
            <person name="Tikunova N.V."/>
        </authorList>
    </citation>
    <scope>NUCLEOTIDE SEQUENCE [LARGE SCALE GENOMIC DNA]</scope>
</reference>
<keyword evidence="1" id="KW-1133">Transmembrane helix</keyword>
<feature type="transmembrane region" description="Helical" evidence="1">
    <location>
        <begin position="21"/>
        <end position="41"/>
    </location>
</feature>